<dbReference type="InterPro" id="IPR016786">
    <property type="entry name" value="YdeI_bac"/>
</dbReference>
<keyword evidence="3" id="KW-1185">Reference proteome</keyword>
<dbReference type="STRING" id="1367847.JCM7686_3324"/>
<dbReference type="Gene3D" id="3.90.1150.200">
    <property type="match status" value="1"/>
</dbReference>
<feature type="domain" description="YdhG-like" evidence="1">
    <location>
        <begin position="15"/>
        <end position="111"/>
    </location>
</feature>
<dbReference type="RefSeq" id="WP_020951995.1">
    <property type="nucleotide sequence ID" value="NC_022041.1"/>
</dbReference>
<dbReference type="InterPro" id="IPR014922">
    <property type="entry name" value="YdhG-like"/>
</dbReference>
<reference evidence="2 3" key="1">
    <citation type="journal article" date="2014" name="BMC Genomics">
        <title>Architecture and functions of a multipartite genome of the methylotrophic bacterium Paracoccus aminophilus JCM 7686, containing primary and secondary chromids.</title>
        <authorList>
            <person name="Dziewit L."/>
            <person name="Czarnecki J."/>
            <person name="Wibberg D."/>
            <person name="Radlinska M."/>
            <person name="Mrozek P."/>
            <person name="Szymczak M."/>
            <person name="Schluter A."/>
            <person name="Puhler A."/>
            <person name="Bartosik D."/>
        </authorList>
    </citation>
    <scope>NUCLEOTIDE SEQUENCE [LARGE SCALE GENOMIC DNA]</scope>
    <source>
        <strain evidence="2">JCM 7686</strain>
    </source>
</reference>
<protein>
    <recommendedName>
        <fullName evidence="1">YdhG-like domain-containing protein</fullName>
    </recommendedName>
</protein>
<dbReference type="eggNOG" id="COG4430">
    <property type="taxonomic scope" value="Bacteria"/>
</dbReference>
<dbReference type="Proteomes" id="UP000015480">
    <property type="component" value="Chromosome"/>
</dbReference>
<dbReference type="SUPFAM" id="SSF159888">
    <property type="entry name" value="YdhG-like"/>
    <property type="match status" value="1"/>
</dbReference>
<dbReference type="KEGG" id="pami:JCM7686_3324"/>
<dbReference type="PIRSF" id="PIRSF021308">
    <property type="entry name" value="UCP021308"/>
    <property type="match status" value="1"/>
</dbReference>
<dbReference type="PATRIC" id="fig|1367847.3.peg.3353"/>
<dbReference type="Pfam" id="PF13376">
    <property type="entry name" value="OmdA"/>
    <property type="match status" value="1"/>
</dbReference>
<evidence type="ECO:0000259" key="1">
    <source>
        <dbReference type="Pfam" id="PF08818"/>
    </source>
</evidence>
<gene>
    <name evidence="2" type="ORF">JCM7686_3324</name>
</gene>
<dbReference type="AlphaFoldDB" id="S5XSD0"/>
<evidence type="ECO:0000313" key="3">
    <source>
        <dbReference type="Proteomes" id="UP000015480"/>
    </source>
</evidence>
<accession>S5XSD0</accession>
<dbReference type="Pfam" id="PF08818">
    <property type="entry name" value="DUF1801"/>
    <property type="match status" value="1"/>
</dbReference>
<dbReference type="EMBL" id="CP006650">
    <property type="protein sequence ID" value="AGT10359.1"/>
    <property type="molecule type" value="Genomic_DNA"/>
</dbReference>
<name>S5XSD0_PARAH</name>
<sequence length="190" mass="20990">MSQTLDTHFATLSQWREELLALRAILLAAGLREEWKWSSPVYTHEGQNVAIVWGFKDRATLGFFKGVLLDDPERILEVPGENSRSSRIVNFTDPAKIAQLKPVLLAYLAEAKEKAAVKIALAKDDLAYPDELSEALATDPELAAAFEALTPGRRRSWVLHVSQAKQAATRQARIAKAAPAIRAGKGFNDR</sequence>
<proteinExistence type="predicted"/>
<organism evidence="2 3">
    <name type="scientific">Paracoccus aminophilus JCM 7686</name>
    <dbReference type="NCBI Taxonomy" id="1367847"/>
    <lineage>
        <taxon>Bacteria</taxon>
        <taxon>Pseudomonadati</taxon>
        <taxon>Pseudomonadota</taxon>
        <taxon>Alphaproteobacteria</taxon>
        <taxon>Rhodobacterales</taxon>
        <taxon>Paracoccaceae</taxon>
        <taxon>Paracoccus</taxon>
    </lineage>
</organism>
<dbReference type="HOGENOM" id="CLU_116201_0_0_5"/>
<evidence type="ECO:0000313" key="2">
    <source>
        <dbReference type="EMBL" id="AGT10359.1"/>
    </source>
</evidence>
<dbReference type="OrthoDB" id="214150at2"/>